<dbReference type="Proteomes" id="UP000004416">
    <property type="component" value="Unassembled WGS sequence"/>
</dbReference>
<dbReference type="AlphaFoldDB" id="G9XHH2"/>
<reference evidence="1 2" key="1">
    <citation type="submission" date="2011-08" db="EMBL/GenBank/DDBJ databases">
        <authorList>
            <person name="Weinstock G."/>
            <person name="Sodergren E."/>
            <person name="Clifton S."/>
            <person name="Fulton L."/>
            <person name="Fulton B."/>
            <person name="Courtney L."/>
            <person name="Fronick C."/>
            <person name="Harrison M."/>
            <person name="Strong C."/>
            <person name="Farmer C."/>
            <person name="Delahaunty K."/>
            <person name="Markovic C."/>
            <person name="Hall O."/>
            <person name="Minx P."/>
            <person name="Tomlinson C."/>
            <person name="Mitreva M."/>
            <person name="Hou S."/>
            <person name="Chen J."/>
            <person name="Wollam A."/>
            <person name="Pepin K.H."/>
            <person name="Johnson M."/>
            <person name="Bhonagiri V."/>
            <person name="Zhang X."/>
            <person name="Suruliraj S."/>
            <person name="Warren W."/>
            <person name="Chinwalla A."/>
            <person name="Mardis E.R."/>
            <person name="Wilson R.K."/>
        </authorList>
    </citation>
    <scope>NUCLEOTIDE SEQUENCE [LARGE SCALE GENOMIC DNA]</scope>
    <source>
        <strain evidence="1 2">DP7</strain>
    </source>
</reference>
<evidence type="ECO:0000313" key="2">
    <source>
        <dbReference type="Proteomes" id="UP000004416"/>
    </source>
</evidence>
<evidence type="ECO:0000313" key="1">
    <source>
        <dbReference type="EMBL" id="EHL08974.1"/>
    </source>
</evidence>
<sequence length="491" mass="54162">MLNILKEYLVSVGFKVDDASLAAARKAMGSADKAVSGFTDSAVSNFAKAGAGMAAFFATAQLGIAKYVTGLAKADLQNDIFARKMWTTTENAKAYQTALSALDVSLEDLYFSPELMGKYQQLRQEGLNMMVPTDEYKEQMQIIRSVIFEFQRLKQIGSYATQWIGYYLTKYLEGPLGDIKEKFGSLNEMLQEKMPIWTKHIAQVLSWFVRLGSAAWSIKDGLLAAVAVFAAFKLVNMGPLGALIIGLTTLLLLVDDYKTYSEGGESLFSGFWRGFDDAGVNVKKFMDQLKVSEDFREFITSVGDLGGALRDLGIDTMNALDKLAQLAGYENFGSLLENNIIKSLRMMGGLIQAIVYELNAAILLIEALGKSFKGDFSGWSSWWDMTKKGWNSLFDGLFGEDSWLGRAFNPKEDTSSYNSEGVKQFMDGYSNSGNASGIPYVYPQNTTTVNNRPEIKSTYNIYGAPQPEAFAKTADRTLTALLIRANRGVIV</sequence>
<dbReference type="EMBL" id="AFZX01000010">
    <property type="protein sequence ID" value="EHL08974.1"/>
    <property type="molecule type" value="Genomic_DNA"/>
</dbReference>
<comment type="caution">
    <text evidence="1">The sequence shown here is derived from an EMBL/GenBank/DDBJ whole genome shotgun (WGS) entry which is preliminary data.</text>
</comment>
<proteinExistence type="predicted"/>
<gene>
    <name evidence="1" type="ORF">HMPREF0322_00397</name>
</gene>
<dbReference type="HOGENOM" id="CLU_555206_0_0_9"/>
<protein>
    <submittedName>
        <fullName evidence="1">Uncharacterized protein</fullName>
    </submittedName>
</protein>
<name>G9XHH2_DESHA</name>
<dbReference type="PATRIC" id="fig|537010.4.peg.372"/>
<accession>G9XHH2</accession>
<organism evidence="1 2">
    <name type="scientific">Desulfitobacterium hafniense DP7</name>
    <dbReference type="NCBI Taxonomy" id="537010"/>
    <lineage>
        <taxon>Bacteria</taxon>
        <taxon>Bacillati</taxon>
        <taxon>Bacillota</taxon>
        <taxon>Clostridia</taxon>
        <taxon>Eubacteriales</taxon>
        <taxon>Desulfitobacteriaceae</taxon>
        <taxon>Desulfitobacterium</taxon>
    </lineage>
</organism>